<feature type="region of interest" description="Disordered" evidence="1">
    <location>
        <begin position="1336"/>
        <end position="1370"/>
    </location>
</feature>
<feature type="compositionally biased region" description="Polar residues" evidence="1">
    <location>
        <begin position="866"/>
        <end position="879"/>
    </location>
</feature>
<feature type="compositionally biased region" description="Low complexity" evidence="1">
    <location>
        <begin position="312"/>
        <end position="325"/>
    </location>
</feature>
<feature type="compositionally biased region" description="Basic and acidic residues" evidence="1">
    <location>
        <begin position="1122"/>
        <end position="1144"/>
    </location>
</feature>
<feature type="compositionally biased region" description="Polar residues" evidence="1">
    <location>
        <begin position="908"/>
        <end position="918"/>
    </location>
</feature>
<feature type="compositionally biased region" description="Polar residues" evidence="1">
    <location>
        <begin position="1690"/>
        <end position="1701"/>
    </location>
</feature>
<feature type="compositionally biased region" description="Basic and acidic residues" evidence="1">
    <location>
        <begin position="153"/>
        <end position="168"/>
    </location>
</feature>
<dbReference type="InterPro" id="IPR016641">
    <property type="entry name" value="EGD2/NACA0like"/>
</dbReference>
<dbReference type="KEGG" id="csem:103388566"/>
<dbReference type="FunFam" id="2.20.70.30:FF:000002">
    <property type="entry name" value="Nascent polypeptide-associated complex (NAC), alpha subunit"/>
    <property type="match status" value="1"/>
</dbReference>
<feature type="compositionally biased region" description="Basic residues" evidence="1">
    <location>
        <begin position="1540"/>
        <end position="1550"/>
    </location>
</feature>
<evidence type="ECO:0000256" key="1">
    <source>
        <dbReference type="SAM" id="MobiDB-lite"/>
    </source>
</evidence>
<dbReference type="Pfam" id="PF19026">
    <property type="entry name" value="UBA_HYPK"/>
    <property type="match status" value="1"/>
</dbReference>
<dbReference type="RefSeq" id="XP_008321834.1">
    <property type="nucleotide sequence ID" value="XM_008323612.2"/>
</dbReference>
<keyword evidence="4" id="KW-1185">Reference proteome</keyword>
<dbReference type="Proteomes" id="UP000265120">
    <property type="component" value="Chromosome 13"/>
</dbReference>
<proteinExistence type="predicted"/>
<feature type="region of interest" description="Disordered" evidence="1">
    <location>
        <begin position="1"/>
        <end position="84"/>
    </location>
</feature>
<dbReference type="STRING" id="244447.ENSCSEP00000013099"/>
<feature type="region of interest" description="Disordered" evidence="1">
    <location>
        <begin position="710"/>
        <end position="729"/>
    </location>
</feature>
<dbReference type="GO" id="GO:0005854">
    <property type="term" value="C:nascent polypeptide-associated complex"/>
    <property type="evidence" value="ECO:0007669"/>
    <property type="project" value="InterPro"/>
</dbReference>
<feature type="compositionally biased region" description="Polar residues" evidence="1">
    <location>
        <begin position="1349"/>
        <end position="1370"/>
    </location>
</feature>
<feature type="region of interest" description="Disordered" evidence="1">
    <location>
        <begin position="739"/>
        <end position="881"/>
    </location>
</feature>
<dbReference type="FunCoup" id="A0A3P8VFR7">
    <property type="interactions" value="355"/>
</dbReference>
<feature type="compositionally biased region" description="Polar residues" evidence="1">
    <location>
        <begin position="1785"/>
        <end position="1800"/>
    </location>
</feature>
<dbReference type="OMA" id="SVPDDKH"/>
<dbReference type="Pfam" id="PF01849">
    <property type="entry name" value="NAC"/>
    <property type="match status" value="1"/>
</dbReference>
<evidence type="ECO:0000259" key="2">
    <source>
        <dbReference type="PROSITE" id="PS51151"/>
    </source>
</evidence>
<feature type="compositionally biased region" description="Polar residues" evidence="1">
    <location>
        <begin position="47"/>
        <end position="56"/>
    </location>
</feature>
<feature type="compositionally biased region" description="Polar residues" evidence="1">
    <location>
        <begin position="926"/>
        <end position="953"/>
    </location>
</feature>
<dbReference type="Gene3D" id="1.10.8.10">
    <property type="entry name" value="DNA helicase RuvA subunit, C-terminal domain"/>
    <property type="match status" value="1"/>
</dbReference>
<feature type="compositionally biased region" description="Basic and acidic residues" evidence="1">
    <location>
        <begin position="1614"/>
        <end position="1636"/>
    </location>
</feature>
<feature type="compositionally biased region" description="Polar residues" evidence="1">
    <location>
        <begin position="1740"/>
        <end position="1764"/>
    </location>
</feature>
<feature type="region of interest" description="Disordered" evidence="1">
    <location>
        <begin position="1928"/>
        <end position="1975"/>
    </location>
</feature>
<feature type="compositionally biased region" description="Low complexity" evidence="1">
    <location>
        <begin position="1766"/>
        <end position="1784"/>
    </location>
</feature>
<feature type="region of interest" description="Disordered" evidence="1">
    <location>
        <begin position="277"/>
        <end position="330"/>
    </location>
</feature>
<dbReference type="PANTHER" id="PTHR21713">
    <property type="entry name" value="NASCENT POLYPEPTIDE ASSOCIATED COMPLEX ALPHA SUBUNIT-RELATED"/>
    <property type="match status" value="1"/>
</dbReference>
<reference evidence="3" key="2">
    <citation type="submission" date="2025-08" db="UniProtKB">
        <authorList>
            <consortium name="Ensembl"/>
        </authorList>
    </citation>
    <scope>IDENTIFICATION</scope>
</reference>
<accession>A0A3P8VFR7</accession>
<dbReference type="InParanoid" id="A0A3P8VFR7"/>
<feature type="compositionally biased region" description="Basic and acidic residues" evidence="1">
    <location>
        <begin position="1850"/>
        <end position="1869"/>
    </location>
</feature>
<dbReference type="InterPro" id="IPR002715">
    <property type="entry name" value="Nas_poly-pep-assoc_cplx_dom"/>
</dbReference>
<dbReference type="InterPro" id="IPR038187">
    <property type="entry name" value="NAC_A/B_dom_sf"/>
</dbReference>
<feature type="compositionally biased region" description="Basic and acidic residues" evidence="1">
    <location>
        <begin position="1528"/>
        <end position="1539"/>
    </location>
</feature>
<dbReference type="GeneTree" id="ENSGT00940000161501"/>
<feature type="region of interest" description="Disordered" evidence="1">
    <location>
        <begin position="676"/>
        <end position="697"/>
    </location>
</feature>
<feature type="compositionally biased region" description="Polar residues" evidence="1">
    <location>
        <begin position="1020"/>
        <end position="1041"/>
    </location>
</feature>
<feature type="compositionally biased region" description="Basic and acidic residues" evidence="1">
    <location>
        <begin position="1444"/>
        <end position="1456"/>
    </location>
</feature>
<feature type="region of interest" description="Disordered" evidence="1">
    <location>
        <begin position="352"/>
        <end position="451"/>
    </location>
</feature>
<feature type="compositionally biased region" description="Polar residues" evidence="1">
    <location>
        <begin position="1602"/>
        <end position="1612"/>
    </location>
</feature>
<name>A0A3P8VFR7_CYNSE</name>
<dbReference type="CTD" id="23148"/>
<protein>
    <submittedName>
        <fullName evidence="3">Uncharacterized LOC103388566</fullName>
    </submittedName>
</protein>
<feature type="compositionally biased region" description="Polar residues" evidence="1">
    <location>
        <begin position="761"/>
        <end position="781"/>
    </location>
</feature>
<organism evidence="3 4">
    <name type="scientific">Cynoglossus semilaevis</name>
    <name type="common">Tongue sole</name>
    <dbReference type="NCBI Taxonomy" id="244447"/>
    <lineage>
        <taxon>Eukaryota</taxon>
        <taxon>Metazoa</taxon>
        <taxon>Chordata</taxon>
        <taxon>Craniata</taxon>
        <taxon>Vertebrata</taxon>
        <taxon>Euteleostomi</taxon>
        <taxon>Actinopterygii</taxon>
        <taxon>Neopterygii</taxon>
        <taxon>Teleostei</taxon>
        <taxon>Neoteleostei</taxon>
        <taxon>Acanthomorphata</taxon>
        <taxon>Carangaria</taxon>
        <taxon>Pleuronectiformes</taxon>
        <taxon>Pleuronectoidei</taxon>
        <taxon>Cynoglossidae</taxon>
        <taxon>Cynoglossinae</taxon>
        <taxon>Cynoglossus</taxon>
    </lineage>
</organism>
<dbReference type="CDD" id="cd22054">
    <property type="entry name" value="NAC_NACA"/>
    <property type="match status" value="1"/>
</dbReference>
<dbReference type="GeneID" id="103388566"/>
<feature type="region of interest" description="Disordered" evidence="1">
    <location>
        <begin position="1112"/>
        <end position="1144"/>
    </location>
</feature>
<evidence type="ECO:0000313" key="4">
    <source>
        <dbReference type="Proteomes" id="UP000265120"/>
    </source>
</evidence>
<feature type="region of interest" description="Disordered" evidence="1">
    <location>
        <begin position="1690"/>
        <end position="1715"/>
    </location>
</feature>
<reference evidence="3" key="3">
    <citation type="submission" date="2025-09" db="UniProtKB">
        <authorList>
            <consortium name="Ensembl"/>
        </authorList>
    </citation>
    <scope>IDENTIFICATION</scope>
</reference>
<feature type="region of interest" description="Disordered" evidence="1">
    <location>
        <begin position="1480"/>
        <end position="1637"/>
    </location>
</feature>
<feature type="compositionally biased region" description="Basic and acidic residues" evidence="1">
    <location>
        <begin position="1490"/>
        <end position="1501"/>
    </location>
</feature>
<reference evidence="3 4" key="1">
    <citation type="journal article" date="2014" name="Nat. Genet.">
        <title>Whole-genome sequence of a flatfish provides insights into ZW sex chromosome evolution and adaptation to a benthic lifestyle.</title>
        <authorList>
            <person name="Chen S."/>
            <person name="Zhang G."/>
            <person name="Shao C."/>
            <person name="Huang Q."/>
            <person name="Liu G."/>
            <person name="Zhang P."/>
            <person name="Song W."/>
            <person name="An N."/>
            <person name="Chalopin D."/>
            <person name="Volff J.N."/>
            <person name="Hong Y."/>
            <person name="Li Q."/>
            <person name="Sha Z."/>
            <person name="Zhou H."/>
            <person name="Xie M."/>
            <person name="Yu Q."/>
            <person name="Liu Y."/>
            <person name="Xiang H."/>
            <person name="Wang N."/>
            <person name="Wu K."/>
            <person name="Yang C."/>
            <person name="Zhou Q."/>
            <person name="Liao X."/>
            <person name="Yang L."/>
            <person name="Hu Q."/>
            <person name="Zhang J."/>
            <person name="Meng L."/>
            <person name="Jin L."/>
            <person name="Tian Y."/>
            <person name="Lian J."/>
            <person name="Yang J."/>
            <person name="Miao G."/>
            <person name="Liu S."/>
            <person name="Liang Z."/>
            <person name="Yan F."/>
            <person name="Li Y."/>
            <person name="Sun B."/>
            <person name="Zhang H."/>
            <person name="Zhang J."/>
            <person name="Zhu Y."/>
            <person name="Du M."/>
            <person name="Zhao Y."/>
            <person name="Schartl M."/>
            <person name="Tang Q."/>
            <person name="Wang J."/>
        </authorList>
    </citation>
    <scope>NUCLEOTIDE SEQUENCE</scope>
</reference>
<dbReference type="SMART" id="SM01407">
    <property type="entry name" value="NAC"/>
    <property type="match status" value="1"/>
</dbReference>
<feature type="compositionally biased region" description="Acidic residues" evidence="1">
    <location>
        <begin position="599"/>
        <end position="630"/>
    </location>
</feature>
<dbReference type="OrthoDB" id="3169036at2759"/>
<feature type="region of interest" description="Disordered" evidence="1">
    <location>
        <begin position="125"/>
        <end position="218"/>
    </location>
</feature>
<feature type="compositionally biased region" description="Basic and acidic residues" evidence="1">
    <location>
        <begin position="355"/>
        <end position="379"/>
    </location>
</feature>
<feature type="compositionally biased region" description="Basic and acidic residues" evidence="1">
    <location>
        <begin position="1565"/>
        <end position="1582"/>
    </location>
</feature>
<dbReference type="InterPro" id="IPR044034">
    <property type="entry name" value="NAC-like_UBA"/>
</dbReference>
<dbReference type="FunFam" id="1.10.8.10:FF:000006">
    <property type="entry name" value="Putative nascent polypeptide-associated complex subunit alpha"/>
    <property type="match status" value="1"/>
</dbReference>
<evidence type="ECO:0000313" key="3">
    <source>
        <dbReference type="Ensembl" id="ENSCSEP00000013099.1"/>
    </source>
</evidence>
<feature type="region of interest" description="Disordered" evidence="1">
    <location>
        <begin position="896"/>
        <end position="953"/>
    </location>
</feature>
<sequence>MIRHPSTDFTPSDSGSSPSDSGSSPSPSTPQKVLPGCIFGPRLLHATPSSTGSTRPQPEGSDHRNPISRRLSGKLGGHGPCGRHIPFKMERIKVLTGSEVESDFPDDQTIGTRVVMGQETLLKSTEIQKVKPLVEPVGQTPPTPAPPLPQAQSKEENSGLKQEDEQKDPVQLSTKHFSPSHKPPSPSSSSPQPVTAEDTVMDTQEEGGTSQKEVPSLPFSELACPVTLSFSEPAFAVDPLRVGMPSSLDPDLYYTAPSTPIKMTPCSSHLKHNSYPGSPACPLSPGSPSDSEDLCSPLTSPTGSYITAEGGSWTSSYTSSTSPSTSPNPLLTEEAQEAHACFVSSLSEIGDEVGEEKGQVGPEKEEERVGDYSSHRPEDFSSNPRIGRTEAVILEEEEEAPTVDEVKVTRESCRPSWVTENRTSLRSSSSHSSDSQEDEGESECSVFPPEEANSGKIECARNMQTGLSLQLDTCLAEEVYRQIDEQPHLLSTALTPDMTMGSSSFSSDSPLTPHDVFGPGAFDRLGSGSFIFSQAASADDTPEEERMIPASLISFPLNTSLIFRADSMEITLFPTEEDYDIGEVPDGDEGKDVDAYAAGEEEADVEDGDDDDDDDEDDEDDDYDDGDDGECSASGAADCDDNNENHEDIDNEEGAPVEAKVEVKVVEDVEGVVDVECGSRAVEDPRDEDSSASFLHSLSETSINEGLDESFCYQDDTDDSLDSASYNGDEDECLYSTERHAQSLEPTSNVCTPVDVPTEPEQVSKSCTNSNENIQVQLNTEKTCDPCEITSLSETAHPMENTRISEDPEDPQPCEPLSHPESESSRGIGQLEPPPLKTSSDKPSNDQNASCLFESDSHQPDISGESDGSTGGLISTSDPFTILEDSNDRHQVHHTVMPDVIPDPPNHVNKSSSLTLSQKNEDLDSSTDVTKKNTQQRNTTMKQSTDCSVETSTQELERDSFKLLIRPRHCQPESQTTVRATRLVLSKSLSTKSDVPRGAEAMYRPGMVMESELKQDQKNGRTSVESVGAESRNSGSTSSSDIAAATNDLNKGVVLLSSPKDTCPSPSNIPVSVTSDVVDNLSLTSEFFPSDCGQENLRETLQGTIEGAMGAVGSHSPVAISPKRENSEMETKRRMDSRSGMRGDGRMVTGLGFSSEPVADLVGWKDGQLLENQYEMESESQNKQMTVVPSPEVITCEHYINVPDTGVQEEENYSQCEMTDRITDEKLIEKISSESILTSWKSIEEISEAGGGEDGSTEIPVDEDSYLNTGTDVDRKNTTIQDTWNNNSNDSAFESLKEMMCGTLNALSEEVRPQNVNITVKGSPSNIPLEEIQHQASDSFADQTEESLDSSVNQTSETRQTSSPKKDVCNTSASIKTSMNTVAKSQHFHCSTELHQDATTAANDSFCFPHGSFGSFTPKCKSAELRPSRRSQYKVENNDEETLESLKPETDRNQKVEITDTLTRESLGEEALGGQQCFCYNSGEDGGDETTDKKIQGDKRDKNKKMERKASPLQTSPKHMSCPGPKEGFTDKPNTAEKGRRGKQRKHRKSQKDDHGSSSSDSVDDMMKDDLSNTTAEERTKEITGVPKPETDQEAKAKTSPLGHQNSTSGTDNAEPHTEVQDHSSTRPEVSSHECLESTSQVLDNINVIVALNEEMQQKEQTLDNRPLITNRRITVDINDNNIVTDHTQIISSPHSRSSTPLPCASSEEVDDLPTPIQESQPVLSIGQQSFLSPCQDNTFCSSSQETQQPSNDTFPSCSSSIQKIPSVTPPSASFSTATTASLTQPTQESSLSVSGNNDSLRIEDSVSCLQSQSYSHPLPHPNNQSHKHKQGYTRSSQEKPRDGPCLAEGNKEVKDDTVLPGHGDRSQSREVAGNDGPSIHQELEPFTSTIMTDRPSGGAINHSHRITEDIDISFKHNCSILASCNESESEGSVPELEEAEPLRPPEHLSLSSADEGLNRPKQSRSEKKARKAMSKLGLKPVHGVTRITIRKSKSILFVISRPDVFKSPASDIYIVFGEAKIEDLSQQAHKAAAEKFKMPVTSSPLAPPVPPSLTIKEESEEEEEELDEGGLEQRDIELVMAQANVSRAKAVRALKHNKNDIVNAIMELTM</sequence>
<feature type="compositionally biased region" description="Pro residues" evidence="1">
    <location>
        <begin position="139"/>
        <end position="149"/>
    </location>
</feature>
<feature type="domain" description="NAC-A/B" evidence="2">
    <location>
        <begin position="1964"/>
        <end position="2029"/>
    </location>
</feature>
<feature type="region of interest" description="Disordered" evidence="1">
    <location>
        <begin position="2042"/>
        <end position="2072"/>
    </location>
</feature>
<dbReference type="Gene3D" id="2.20.70.30">
    <property type="entry name" value="Nascent polypeptide-associated complex domain"/>
    <property type="match status" value="1"/>
</dbReference>
<feature type="compositionally biased region" description="Low complexity" evidence="1">
    <location>
        <begin position="424"/>
        <end position="433"/>
    </location>
</feature>
<feature type="region of interest" description="Disordered" evidence="1">
    <location>
        <begin position="1740"/>
        <end position="1882"/>
    </location>
</feature>
<feature type="region of interest" description="Disordered" evidence="1">
    <location>
        <begin position="599"/>
        <end position="658"/>
    </location>
</feature>
<dbReference type="Ensembl" id="ENSCSET00000013259.1">
    <property type="protein sequence ID" value="ENSCSEP00000013099.1"/>
    <property type="gene ID" value="ENSCSEG00000008471.1"/>
</dbReference>
<feature type="compositionally biased region" description="Low complexity" evidence="1">
    <location>
        <begin position="7"/>
        <end position="30"/>
    </location>
</feature>
<feature type="region of interest" description="Disordered" evidence="1">
    <location>
        <begin position="1423"/>
        <end position="1456"/>
    </location>
</feature>
<feature type="region of interest" description="Disordered" evidence="1">
    <location>
        <begin position="1008"/>
        <end position="1042"/>
    </location>
</feature>
<feature type="compositionally biased region" description="Basic and acidic residues" evidence="1">
    <location>
        <begin position="404"/>
        <end position="413"/>
    </location>
</feature>
<dbReference type="PROSITE" id="PS51151">
    <property type="entry name" value="NAC_AB"/>
    <property type="match status" value="1"/>
</dbReference>
<feature type="compositionally biased region" description="Polar residues" evidence="1">
    <location>
        <begin position="1278"/>
        <end position="1289"/>
    </location>
</feature>
<feature type="compositionally biased region" description="Acidic residues" evidence="1">
    <location>
        <begin position="2059"/>
        <end position="2071"/>
    </location>
</feature>
<feature type="region of interest" description="Disordered" evidence="1">
    <location>
        <begin position="1248"/>
        <end position="1289"/>
    </location>
</feature>
<feature type="compositionally biased region" description="Acidic residues" evidence="1">
    <location>
        <begin position="393"/>
        <end position="402"/>
    </location>
</feature>